<dbReference type="Pfam" id="PF09107">
    <property type="entry name" value="WHD_3rd_SelB"/>
    <property type="match status" value="1"/>
</dbReference>
<accession>A0A6A7N3C8</accession>
<dbReference type="InterPro" id="IPR009000">
    <property type="entry name" value="Transl_B-barrel_sf"/>
</dbReference>
<reference evidence="10 11" key="1">
    <citation type="submission" date="2019-10" db="EMBL/GenBank/DDBJ databases">
        <title>Two novel species isolated from a subtropical stream in China.</title>
        <authorList>
            <person name="Lu H."/>
        </authorList>
    </citation>
    <scope>NUCLEOTIDE SEQUENCE [LARGE SCALE GENOMIC DNA]</scope>
    <source>
        <strain evidence="10 11">FT29W</strain>
    </source>
</reference>
<keyword evidence="5" id="KW-0648">Protein biosynthesis</keyword>
<comment type="function">
    <text evidence="7">Translation factor necessary for the incorporation of selenocysteine into proteins. It probably replaces EF-Tu for the insertion of selenocysteine directed by the UGA codon. SelB binds GTP and GDP.</text>
</comment>
<dbReference type="PRINTS" id="PR00315">
    <property type="entry name" value="ELONGATNFCT"/>
</dbReference>
<dbReference type="NCBIfam" id="TIGR00475">
    <property type="entry name" value="selB"/>
    <property type="match status" value="1"/>
</dbReference>
<dbReference type="GO" id="GO:0003746">
    <property type="term" value="F:translation elongation factor activity"/>
    <property type="evidence" value="ECO:0007669"/>
    <property type="project" value="UniProtKB-KW"/>
</dbReference>
<dbReference type="InterPro" id="IPR057335">
    <property type="entry name" value="Beta-barrel_SelB"/>
</dbReference>
<evidence type="ECO:0000313" key="10">
    <source>
        <dbReference type="EMBL" id="MQA39420.1"/>
    </source>
</evidence>
<keyword evidence="11" id="KW-1185">Reference proteome</keyword>
<dbReference type="SUPFAM" id="SSF50465">
    <property type="entry name" value="EF-Tu/eEF-1alpha/eIF2-gamma C-terminal domain"/>
    <property type="match status" value="1"/>
</dbReference>
<evidence type="ECO:0000256" key="5">
    <source>
        <dbReference type="ARBA" id="ARBA00022917"/>
    </source>
</evidence>
<dbReference type="InterPro" id="IPR015190">
    <property type="entry name" value="Elong_fac_SelB-wing-hlx_typ-2"/>
</dbReference>
<evidence type="ECO:0000259" key="9">
    <source>
        <dbReference type="PROSITE" id="PS51722"/>
    </source>
</evidence>
<dbReference type="PANTHER" id="PTHR43721">
    <property type="entry name" value="ELONGATION FACTOR TU-RELATED"/>
    <property type="match status" value="1"/>
</dbReference>
<dbReference type="Gene3D" id="2.40.30.10">
    <property type="entry name" value="Translation factors"/>
    <property type="match status" value="1"/>
</dbReference>
<evidence type="ECO:0000256" key="8">
    <source>
        <dbReference type="ARBA" id="ARBA00031615"/>
    </source>
</evidence>
<dbReference type="InterPro" id="IPR004161">
    <property type="entry name" value="EFTu-like_2"/>
</dbReference>
<dbReference type="Pfam" id="PF03144">
    <property type="entry name" value="GTP_EFTU_D2"/>
    <property type="match status" value="1"/>
</dbReference>
<dbReference type="CDD" id="cd04171">
    <property type="entry name" value="SelB"/>
    <property type="match status" value="1"/>
</dbReference>
<dbReference type="PANTHER" id="PTHR43721:SF22">
    <property type="entry name" value="ELONGATION FACTOR TU, MITOCHONDRIAL"/>
    <property type="match status" value="1"/>
</dbReference>
<gene>
    <name evidence="10" type="primary">selB</name>
    <name evidence="10" type="ORF">GEV02_14790</name>
</gene>
<dbReference type="Pfam" id="PF25461">
    <property type="entry name" value="Beta-barrel_SelB"/>
    <property type="match status" value="1"/>
</dbReference>
<feature type="domain" description="Tr-type G" evidence="9">
    <location>
        <begin position="1"/>
        <end position="171"/>
    </location>
</feature>
<evidence type="ECO:0000256" key="3">
    <source>
        <dbReference type="ARBA" id="ARBA00022490"/>
    </source>
</evidence>
<dbReference type="Gene3D" id="3.40.50.300">
    <property type="entry name" value="P-loop containing nucleotide triphosphate hydrolases"/>
    <property type="match status" value="1"/>
</dbReference>
<dbReference type="GO" id="GO:0005829">
    <property type="term" value="C:cytosol"/>
    <property type="evidence" value="ECO:0007669"/>
    <property type="project" value="TreeGrafter"/>
</dbReference>
<dbReference type="EMBL" id="WHUG01000005">
    <property type="protein sequence ID" value="MQA39420.1"/>
    <property type="molecule type" value="Genomic_DNA"/>
</dbReference>
<dbReference type="GO" id="GO:0003924">
    <property type="term" value="F:GTPase activity"/>
    <property type="evidence" value="ECO:0007669"/>
    <property type="project" value="InterPro"/>
</dbReference>
<keyword evidence="10" id="KW-0251">Elongation factor</keyword>
<evidence type="ECO:0000256" key="1">
    <source>
        <dbReference type="ARBA" id="ARBA00004496"/>
    </source>
</evidence>
<keyword evidence="4" id="KW-0547">Nucleotide-binding</keyword>
<dbReference type="SUPFAM" id="SSF52540">
    <property type="entry name" value="P-loop containing nucleoside triphosphate hydrolases"/>
    <property type="match status" value="1"/>
</dbReference>
<dbReference type="InterPro" id="IPR036390">
    <property type="entry name" value="WH_DNA-bd_sf"/>
</dbReference>
<dbReference type="InterPro" id="IPR050055">
    <property type="entry name" value="EF-Tu_GTPase"/>
</dbReference>
<protein>
    <recommendedName>
        <fullName evidence="2">Selenocysteine-specific elongation factor</fullName>
    </recommendedName>
    <alternativeName>
        <fullName evidence="8">SelB translation factor</fullName>
    </alternativeName>
</protein>
<keyword evidence="3" id="KW-0963">Cytoplasm</keyword>
<dbReference type="InterPro" id="IPR009001">
    <property type="entry name" value="Transl_elong_EF1A/Init_IF2_C"/>
</dbReference>
<dbReference type="GO" id="GO:0001514">
    <property type="term" value="P:selenocysteine incorporation"/>
    <property type="evidence" value="ECO:0007669"/>
    <property type="project" value="InterPro"/>
</dbReference>
<dbReference type="InterPro" id="IPR000795">
    <property type="entry name" value="T_Tr_GTP-bd_dom"/>
</dbReference>
<dbReference type="GO" id="GO:0003723">
    <property type="term" value="F:RNA binding"/>
    <property type="evidence" value="ECO:0007669"/>
    <property type="project" value="InterPro"/>
</dbReference>
<organism evidence="10 11">
    <name type="scientific">Rugamonas aquatica</name>
    <dbReference type="NCBI Taxonomy" id="2743357"/>
    <lineage>
        <taxon>Bacteria</taxon>
        <taxon>Pseudomonadati</taxon>
        <taxon>Pseudomonadota</taxon>
        <taxon>Betaproteobacteria</taxon>
        <taxon>Burkholderiales</taxon>
        <taxon>Oxalobacteraceae</taxon>
        <taxon>Telluria group</taxon>
        <taxon>Rugamonas</taxon>
    </lineage>
</organism>
<dbReference type="GO" id="GO:0005525">
    <property type="term" value="F:GTP binding"/>
    <property type="evidence" value="ECO:0007669"/>
    <property type="project" value="UniProtKB-KW"/>
</dbReference>
<dbReference type="PROSITE" id="PS51722">
    <property type="entry name" value="G_TR_2"/>
    <property type="match status" value="1"/>
</dbReference>
<dbReference type="SUPFAM" id="SSF46785">
    <property type="entry name" value="Winged helix' DNA-binding domain"/>
    <property type="match status" value="3"/>
</dbReference>
<dbReference type="SUPFAM" id="SSF50447">
    <property type="entry name" value="Translation proteins"/>
    <property type="match status" value="1"/>
</dbReference>
<dbReference type="InterPro" id="IPR031157">
    <property type="entry name" value="G_TR_CS"/>
</dbReference>
<dbReference type="AlphaFoldDB" id="A0A6A7N3C8"/>
<dbReference type="RefSeq" id="WP_152838733.1">
    <property type="nucleotide sequence ID" value="NZ_WHUG01000005.1"/>
</dbReference>
<sequence length="633" mass="67943">MIVGTAGHIDHGKTTLTRALTGVDTDRLKEEKARGISIELGYAYAPLESGEILGVIDVPGHEKFIRTMAAGVTGIDAALLVIAADDGIMPQTLEHLAILRLLGVRRGAVALTKIDRVDTQRVEQVERDIQALLASTDFCGARIFRTNAAAAGDTGVDALLRHLSEMAASLPAGDERRLFRLGVDRVFTLQGQGTIVTGTALAGSVRAGDMLQLAPGGQQARVRSIHAQNSSADTGHGGQRLALNLGGVAKEDIERGAWVVAPALADCSERIDTELTLMPDCGHPLKSWSPLHVHLGAAHRTANVVLLDGDLLVPGQTARVQLVLDAPVHAVPGDRFVIRNAQATATIGGGVVLDPFGPARKRRSAARLAWLQALSDFIAGGDIGALLARSPLGLRMSALVRLSQRPADRIALPPDTIDIALQGGDRLLLAAAEVQALEARILNGLAVFHERAPDDAGPERGRLKRIVASEMEDRLWSRLIDALIGGDRIRQRGRSLHLPGHSAELSDTEKAQAAPLLTSLLEGRFDPPWVRDLSRAHALPEAEVRRLLLKLSRTGELSQVVPDLFYHPLRLAELAELVTALPEVQASSFRDAAGLGRKRAIQILEFFDRVGYTRRVGNVHLIRPDAVWSYSGE</sequence>
<comment type="caution">
    <text evidence="10">The sequence shown here is derived from an EMBL/GenBank/DDBJ whole genome shotgun (WGS) entry which is preliminary data.</text>
</comment>
<dbReference type="Pfam" id="PF09106">
    <property type="entry name" value="WHD_2nd_SelB"/>
    <property type="match status" value="1"/>
</dbReference>
<dbReference type="PROSITE" id="PS00301">
    <property type="entry name" value="G_TR_1"/>
    <property type="match status" value="1"/>
</dbReference>
<evidence type="ECO:0000256" key="4">
    <source>
        <dbReference type="ARBA" id="ARBA00022741"/>
    </source>
</evidence>
<evidence type="ECO:0000256" key="2">
    <source>
        <dbReference type="ARBA" id="ARBA00015953"/>
    </source>
</evidence>
<evidence type="ECO:0000256" key="6">
    <source>
        <dbReference type="ARBA" id="ARBA00023134"/>
    </source>
</evidence>
<dbReference type="Gene3D" id="1.10.10.10">
    <property type="entry name" value="Winged helix-like DNA-binding domain superfamily/Winged helix DNA-binding domain"/>
    <property type="match status" value="3"/>
</dbReference>
<dbReference type="InterPro" id="IPR015191">
    <property type="entry name" value="SelB_WHD4"/>
</dbReference>
<dbReference type="Pfam" id="PF00009">
    <property type="entry name" value="GTP_EFTU"/>
    <property type="match status" value="1"/>
</dbReference>
<keyword evidence="6" id="KW-0342">GTP-binding</keyword>
<dbReference type="InterPro" id="IPR004535">
    <property type="entry name" value="Transl_elong_SelB"/>
</dbReference>
<dbReference type="InterPro" id="IPR036388">
    <property type="entry name" value="WH-like_DNA-bd_sf"/>
</dbReference>
<name>A0A6A7N3C8_9BURK</name>
<evidence type="ECO:0000256" key="7">
    <source>
        <dbReference type="ARBA" id="ARBA00025526"/>
    </source>
</evidence>
<dbReference type="Proteomes" id="UP000440498">
    <property type="component" value="Unassembled WGS sequence"/>
</dbReference>
<evidence type="ECO:0000313" key="11">
    <source>
        <dbReference type="Proteomes" id="UP000440498"/>
    </source>
</evidence>
<dbReference type="CDD" id="cd15491">
    <property type="entry name" value="selB_III"/>
    <property type="match status" value="1"/>
</dbReference>
<comment type="subcellular location">
    <subcellularLocation>
        <location evidence="1">Cytoplasm</location>
    </subcellularLocation>
</comment>
<dbReference type="InterPro" id="IPR027417">
    <property type="entry name" value="P-loop_NTPase"/>
</dbReference>
<proteinExistence type="predicted"/>